<dbReference type="AlphaFoldDB" id="A0A8S1JA03"/>
<dbReference type="EMBL" id="CAJHUC010001267">
    <property type="protein sequence ID" value="CAD7700450.1"/>
    <property type="molecule type" value="Genomic_DNA"/>
</dbReference>
<reference evidence="1" key="1">
    <citation type="submission" date="2020-12" db="EMBL/GenBank/DDBJ databases">
        <authorList>
            <person name="Iha C."/>
        </authorList>
    </citation>
    <scope>NUCLEOTIDE SEQUENCE</scope>
</reference>
<name>A0A8S1JA03_9CHLO</name>
<gene>
    <name evidence="1" type="ORF">OSTQU699_LOCUS5809</name>
</gene>
<keyword evidence="2" id="KW-1185">Reference proteome</keyword>
<accession>A0A8S1JA03</accession>
<dbReference type="Proteomes" id="UP000708148">
    <property type="component" value="Unassembled WGS sequence"/>
</dbReference>
<sequence>MGRNKRGTRRERDAANPLSVLEEGQNLQQQGERRKGIEAARAYEKAVAKYNEAILAGSGTGHVSNAFFGLGVCHHGWGNALIDHVTSTPNEELTLEAQETAYASAREHFHAAAEAYRQVGHHCLDLYCTLSTVPDLAELKQMENMAVSLVSAVIADQQNRV</sequence>
<evidence type="ECO:0000313" key="2">
    <source>
        <dbReference type="Proteomes" id="UP000708148"/>
    </source>
</evidence>
<organism evidence="1 2">
    <name type="scientific">Ostreobium quekettii</name>
    <dbReference type="NCBI Taxonomy" id="121088"/>
    <lineage>
        <taxon>Eukaryota</taxon>
        <taxon>Viridiplantae</taxon>
        <taxon>Chlorophyta</taxon>
        <taxon>core chlorophytes</taxon>
        <taxon>Ulvophyceae</taxon>
        <taxon>TCBD clade</taxon>
        <taxon>Bryopsidales</taxon>
        <taxon>Ostreobineae</taxon>
        <taxon>Ostreobiaceae</taxon>
        <taxon>Ostreobium</taxon>
    </lineage>
</organism>
<protein>
    <submittedName>
        <fullName evidence="1">Uncharacterized protein</fullName>
    </submittedName>
</protein>
<comment type="caution">
    <text evidence="1">The sequence shown here is derived from an EMBL/GenBank/DDBJ whole genome shotgun (WGS) entry which is preliminary data.</text>
</comment>
<evidence type="ECO:0000313" key="1">
    <source>
        <dbReference type="EMBL" id="CAD7700450.1"/>
    </source>
</evidence>
<proteinExistence type="predicted"/>